<keyword evidence="3" id="KW-1185">Reference proteome</keyword>
<sequence length="88" mass="9795">MALKKGGYPCLPNTPEYAVNLRRMSKSKPKSRPGRSRQVQTDRPPRSNPIQHEGTGRHLSIPETISRPVRLDATRCLDATSARATTTQ</sequence>
<feature type="compositionally biased region" description="Basic residues" evidence="1">
    <location>
        <begin position="23"/>
        <end position="35"/>
    </location>
</feature>
<evidence type="ECO:0000256" key="1">
    <source>
        <dbReference type="SAM" id="MobiDB-lite"/>
    </source>
</evidence>
<protein>
    <submittedName>
        <fullName evidence="2">Uncharacterized protein</fullName>
    </submittedName>
</protein>
<evidence type="ECO:0000313" key="2">
    <source>
        <dbReference type="EMBL" id="GBM17768.1"/>
    </source>
</evidence>
<evidence type="ECO:0000313" key="3">
    <source>
        <dbReference type="Proteomes" id="UP000499080"/>
    </source>
</evidence>
<dbReference type="AlphaFoldDB" id="A0A4Y2DPR1"/>
<reference evidence="2 3" key="1">
    <citation type="journal article" date="2019" name="Sci. Rep.">
        <title>Orb-weaving spider Araneus ventricosus genome elucidates the spidroin gene catalogue.</title>
        <authorList>
            <person name="Kono N."/>
            <person name="Nakamura H."/>
            <person name="Ohtoshi R."/>
            <person name="Moran D.A.P."/>
            <person name="Shinohara A."/>
            <person name="Yoshida Y."/>
            <person name="Fujiwara M."/>
            <person name="Mori M."/>
            <person name="Tomita M."/>
            <person name="Arakawa K."/>
        </authorList>
    </citation>
    <scope>NUCLEOTIDE SEQUENCE [LARGE SCALE GENOMIC DNA]</scope>
</reference>
<name>A0A4Y2DPR1_ARAVE</name>
<gene>
    <name evidence="2" type="ORF">AVEN_99650_1</name>
</gene>
<comment type="caution">
    <text evidence="2">The sequence shown here is derived from an EMBL/GenBank/DDBJ whole genome shotgun (WGS) entry which is preliminary data.</text>
</comment>
<organism evidence="2 3">
    <name type="scientific">Araneus ventricosus</name>
    <name type="common">Orbweaver spider</name>
    <name type="synonym">Epeira ventricosa</name>
    <dbReference type="NCBI Taxonomy" id="182803"/>
    <lineage>
        <taxon>Eukaryota</taxon>
        <taxon>Metazoa</taxon>
        <taxon>Ecdysozoa</taxon>
        <taxon>Arthropoda</taxon>
        <taxon>Chelicerata</taxon>
        <taxon>Arachnida</taxon>
        <taxon>Araneae</taxon>
        <taxon>Araneomorphae</taxon>
        <taxon>Entelegynae</taxon>
        <taxon>Araneoidea</taxon>
        <taxon>Araneidae</taxon>
        <taxon>Araneus</taxon>
    </lineage>
</organism>
<proteinExistence type="predicted"/>
<feature type="region of interest" description="Disordered" evidence="1">
    <location>
        <begin position="21"/>
        <end position="67"/>
    </location>
</feature>
<dbReference type="Proteomes" id="UP000499080">
    <property type="component" value="Unassembled WGS sequence"/>
</dbReference>
<accession>A0A4Y2DPR1</accession>
<dbReference type="EMBL" id="BGPR01000394">
    <property type="protein sequence ID" value="GBM17768.1"/>
    <property type="molecule type" value="Genomic_DNA"/>
</dbReference>